<dbReference type="PROSITE" id="PS50005">
    <property type="entry name" value="TPR"/>
    <property type="match status" value="2"/>
</dbReference>
<dbReference type="PROSITE" id="PS50293">
    <property type="entry name" value="TPR_REGION"/>
    <property type="match status" value="2"/>
</dbReference>
<evidence type="ECO:0000256" key="4">
    <source>
        <dbReference type="SAM" id="Coils"/>
    </source>
</evidence>
<reference evidence="5 6" key="1">
    <citation type="submission" date="2013-03" db="EMBL/GenBank/DDBJ databases">
        <title>The Genome Sequence of Enterococcus columbae ATCC_51263 (PacBio/Illumina hybrid assembly).</title>
        <authorList>
            <consortium name="The Broad Institute Genomics Platform"/>
            <consortium name="The Broad Institute Genome Sequencing Center for Infectious Disease"/>
            <person name="Earl A."/>
            <person name="Russ C."/>
            <person name="Gilmore M."/>
            <person name="Surin D."/>
            <person name="Walker B."/>
            <person name="Young S."/>
            <person name="Zeng Q."/>
            <person name="Gargeya S."/>
            <person name="Fitzgerald M."/>
            <person name="Haas B."/>
            <person name="Abouelleil A."/>
            <person name="Allen A.W."/>
            <person name="Alvarado L."/>
            <person name="Arachchi H.M."/>
            <person name="Berlin A.M."/>
            <person name="Chapman S.B."/>
            <person name="Gainer-Dewar J."/>
            <person name="Goldberg J."/>
            <person name="Griggs A."/>
            <person name="Gujja S."/>
            <person name="Hansen M."/>
            <person name="Howarth C."/>
            <person name="Imamovic A."/>
            <person name="Ireland A."/>
            <person name="Larimer J."/>
            <person name="McCowan C."/>
            <person name="Murphy C."/>
            <person name="Pearson M."/>
            <person name="Poon T.W."/>
            <person name="Priest M."/>
            <person name="Roberts A."/>
            <person name="Saif S."/>
            <person name="Shea T."/>
            <person name="Sisk P."/>
            <person name="Sykes S."/>
            <person name="Wortman J."/>
            <person name="Nusbaum C."/>
            <person name="Birren B."/>
        </authorList>
    </citation>
    <scope>NUCLEOTIDE SEQUENCE [LARGE SCALE GENOMIC DNA]</scope>
    <source>
        <strain evidence="5 6">ATCC 51263</strain>
    </source>
</reference>
<accession>S0KC65</accession>
<feature type="coiled-coil region" evidence="4">
    <location>
        <begin position="279"/>
        <end position="306"/>
    </location>
</feature>
<dbReference type="Gene3D" id="1.25.40.10">
    <property type="entry name" value="Tetratricopeptide repeat domain"/>
    <property type="match status" value="2"/>
</dbReference>
<keyword evidence="1" id="KW-0677">Repeat</keyword>
<dbReference type="PANTHER" id="PTHR45586:SF1">
    <property type="entry name" value="LIPOPOLYSACCHARIDE ASSEMBLY PROTEIN B"/>
    <property type="match status" value="1"/>
</dbReference>
<sequence length="422" mass="48721">MSFSEKMLQSLADGDIDGADLFLQQALIHDDLAILLELGEILIERGFLIEAKEVFLHLQENGNEEADLVQIYLAEIAIEEEDFETAFSLLDEIKENSPYYPRALFEMANAYQMIGFLEVSLAKLQTLLSLLPDDPTVQFAYAEIALLAERDALAQNMYELLLAAGYKEYSNVSIIARLALTLANQGKFEEAVTYYQQAYQQKKSVDVLLHLARLYVQLKENQSAIPYYEELLELDPSQTEPFIELADVYIQEQQPLKARDRLLQAIKENPYYVYFYLHLAEVYQQLEDYEKAKDYLEQALNLGEEDDQVLVALTKNSFYLADYEQALSYFAEIENAYQGDLLWIVAQCYNQLEEFEQASRYYEMAKEELADSPAFLTDYAYFLRDEGRINDALTLLGAYLTNHSVHDESLHALYDELSENQW</sequence>
<dbReference type="Pfam" id="PF13432">
    <property type="entry name" value="TPR_16"/>
    <property type="match status" value="1"/>
</dbReference>
<evidence type="ECO:0000313" key="5">
    <source>
        <dbReference type="EMBL" id="EOW87585.1"/>
    </source>
</evidence>
<gene>
    <name evidence="5" type="ORF">I568_00250</name>
</gene>
<dbReference type="InterPro" id="IPR019734">
    <property type="entry name" value="TPR_rpt"/>
</dbReference>
<evidence type="ECO:0000256" key="3">
    <source>
        <dbReference type="PROSITE-ProRule" id="PRU00339"/>
    </source>
</evidence>
<dbReference type="eggNOG" id="COG0457">
    <property type="taxonomic scope" value="Bacteria"/>
</dbReference>
<dbReference type="OrthoDB" id="2080803at2"/>
<feature type="repeat" description="TPR" evidence="3">
    <location>
        <begin position="273"/>
        <end position="306"/>
    </location>
</feature>
<dbReference type="Proteomes" id="UP000014113">
    <property type="component" value="Unassembled WGS sequence"/>
</dbReference>
<dbReference type="AlphaFoldDB" id="S0KC65"/>
<keyword evidence="4" id="KW-0175">Coiled coil</keyword>
<dbReference type="PATRIC" id="fig|1121865.3.peg.945"/>
<protein>
    <recommendedName>
        <fullName evidence="7">TPR domain-containing protein</fullName>
    </recommendedName>
</protein>
<dbReference type="SMART" id="SM00028">
    <property type="entry name" value="TPR"/>
    <property type="match status" value="6"/>
</dbReference>
<evidence type="ECO:0000313" key="6">
    <source>
        <dbReference type="Proteomes" id="UP000014113"/>
    </source>
</evidence>
<comment type="caution">
    <text evidence="5">The sequence shown here is derived from an EMBL/GenBank/DDBJ whole genome shotgun (WGS) entry which is preliminary data.</text>
</comment>
<dbReference type="Pfam" id="PF13181">
    <property type="entry name" value="TPR_8"/>
    <property type="match status" value="1"/>
</dbReference>
<organism evidence="5 6">
    <name type="scientific">Enterococcus columbae DSM 7374 = ATCC 51263</name>
    <dbReference type="NCBI Taxonomy" id="1121865"/>
    <lineage>
        <taxon>Bacteria</taxon>
        <taxon>Bacillati</taxon>
        <taxon>Bacillota</taxon>
        <taxon>Bacilli</taxon>
        <taxon>Lactobacillales</taxon>
        <taxon>Enterococcaceae</taxon>
        <taxon>Enterococcus</taxon>
    </lineage>
</organism>
<dbReference type="Pfam" id="PF25058">
    <property type="entry name" value="ARM_TT21"/>
    <property type="match status" value="1"/>
</dbReference>
<dbReference type="RefSeq" id="WP_016183117.1">
    <property type="nucleotide sequence ID" value="NZ_JXKI01000016.1"/>
</dbReference>
<evidence type="ECO:0000256" key="2">
    <source>
        <dbReference type="ARBA" id="ARBA00022803"/>
    </source>
</evidence>
<feature type="repeat" description="TPR" evidence="3">
    <location>
        <begin position="205"/>
        <end position="238"/>
    </location>
</feature>
<dbReference type="PANTHER" id="PTHR45586">
    <property type="entry name" value="TPR REPEAT-CONTAINING PROTEIN PA4667"/>
    <property type="match status" value="1"/>
</dbReference>
<dbReference type="SUPFAM" id="SSF48452">
    <property type="entry name" value="TPR-like"/>
    <property type="match status" value="2"/>
</dbReference>
<proteinExistence type="predicted"/>
<keyword evidence="2 3" id="KW-0802">TPR repeat</keyword>
<dbReference type="InterPro" id="IPR011990">
    <property type="entry name" value="TPR-like_helical_dom_sf"/>
</dbReference>
<dbReference type="InterPro" id="IPR051012">
    <property type="entry name" value="CellSynth/LPSAsmb/PSIAsmb"/>
</dbReference>
<evidence type="ECO:0008006" key="7">
    <source>
        <dbReference type="Google" id="ProtNLM"/>
    </source>
</evidence>
<keyword evidence="6" id="KW-1185">Reference proteome</keyword>
<evidence type="ECO:0000256" key="1">
    <source>
        <dbReference type="ARBA" id="ARBA00022737"/>
    </source>
</evidence>
<name>S0KC65_9ENTE</name>
<dbReference type="STRING" id="1121865.OMW_00957"/>
<dbReference type="EMBL" id="ASWJ01000002">
    <property type="protein sequence ID" value="EOW87585.1"/>
    <property type="molecule type" value="Genomic_DNA"/>
</dbReference>